<feature type="compositionally biased region" description="Polar residues" evidence="1">
    <location>
        <begin position="39"/>
        <end position="51"/>
    </location>
</feature>
<dbReference type="PROSITE" id="PS50106">
    <property type="entry name" value="PDZ"/>
    <property type="match status" value="4"/>
</dbReference>
<keyword evidence="4" id="KW-1185">Reference proteome</keyword>
<proteinExistence type="predicted"/>
<dbReference type="SUPFAM" id="SSF50156">
    <property type="entry name" value="PDZ domain-like"/>
    <property type="match status" value="4"/>
</dbReference>
<feature type="compositionally biased region" description="Polar residues" evidence="1">
    <location>
        <begin position="711"/>
        <end position="736"/>
    </location>
</feature>
<name>A0AAE0RMD1_9BIVA</name>
<dbReference type="PANTHER" id="PTHR11324:SF16">
    <property type="entry name" value="PDZ DOMAIN-CONTAINING PROTEIN 2"/>
    <property type="match status" value="1"/>
</dbReference>
<feature type="region of interest" description="Disordered" evidence="1">
    <location>
        <begin position="26"/>
        <end position="51"/>
    </location>
</feature>
<feature type="region of interest" description="Disordered" evidence="1">
    <location>
        <begin position="710"/>
        <end position="749"/>
    </location>
</feature>
<feature type="domain" description="PDZ" evidence="2">
    <location>
        <begin position="812"/>
        <end position="883"/>
    </location>
</feature>
<dbReference type="CDD" id="cd06758">
    <property type="entry name" value="PDZ2_PDZD2-like"/>
    <property type="match status" value="1"/>
</dbReference>
<dbReference type="InterPro" id="IPR036034">
    <property type="entry name" value="PDZ_sf"/>
</dbReference>
<evidence type="ECO:0000313" key="3">
    <source>
        <dbReference type="EMBL" id="KAK3576112.1"/>
    </source>
</evidence>
<sequence>MDTLKTYFSKMKIFPGSSGHFKFQRKGSLEKSAPRAKYSRNQSQNTYTEQYNPRESAYKVTIECSTSPTVPNSAKDSNIYPDLEKTPPVKPPRRDQIFCVQLQVPLAGLGIEIDRVVSHPYKIDDFKDKIGNEKGCNKCYRSTDDLSERRLAIRVVKVQEGSILQDRVKVSDEILEINGKSVEMETIQSTRSILAAAVTSGKIELKIRRRRKKQAPLPPTSTETSVSFSRQISTPVLDIDSSSHGTRTFHSRYSNQNGLSQSMNCIHSDTYHDYVNESSLNVKSLNSSFNSLTASNDDVFMESAVESSLLPQLSSYFDKYCNYVASPSSRRRCGTAVKLEESENYNEETFRTHSASAVEEVFEWNNAPVDYLNHQDHTRQGDILKPLSNYHLHSSIYQSDPDLPMLSKYQKRKVSRMEMYRLQNNSTPGSECSIDELDQGGNCSSPISGKKRLITRMHLLKDDSGLGLHIAGGKGSKRGDIGIFVAGIMEGGPASRDGRLKRGDELLMINGHSLIGLAHHEAVEVLRNSPRLVQLVVAMKVRKSSSQASSSITSPTQADDIFIQPPIPEVQAHTPQGTLINVDELFEKFSNANDVLKSSKSNSCWSRIRSPSPGFLPPKVIMVCKGDRGKGLGFTVVGGSDSSIGNIGIFVRRIFPGGLIAEDGRLKEGDEILELNGESLQGLNHKEVIVRFRTLKKGPVTITFRHRIKSPCSSPARSPITTPAASTDGSPVSTPGHSPHGSLADLHDFGSSQDSDSGVYVNGGLTYNNLDVPEGKHKPMFFLPAPSPPKKSSDVPNLDKLGPDRTAFKQYEIMLQKEQGVGLGIAVIRKSRDGISEILIQDIAHGSTAERDDRLKRGDRICEVNGKSMRDMTLLDAYQLFRNLDPGPVHLVIQRGDKTQVVILENPGQSFTLVSESKDDLVQAYIDEVIKLTDTTPDQLNVPKVPIRKRLSTVSEEGSLV</sequence>
<dbReference type="InterPro" id="IPR001478">
    <property type="entry name" value="PDZ"/>
</dbReference>
<dbReference type="PANTHER" id="PTHR11324">
    <property type="entry name" value="IL16-RELATED"/>
    <property type="match status" value="1"/>
</dbReference>
<comment type="caution">
    <text evidence="3">The sequence shown here is derived from an EMBL/GenBank/DDBJ whole genome shotgun (WGS) entry which is preliminary data.</text>
</comment>
<dbReference type="Proteomes" id="UP001195483">
    <property type="component" value="Unassembled WGS sequence"/>
</dbReference>
<organism evidence="3 4">
    <name type="scientific">Potamilus streckersoni</name>
    <dbReference type="NCBI Taxonomy" id="2493646"/>
    <lineage>
        <taxon>Eukaryota</taxon>
        <taxon>Metazoa</taxon>
        <taxon>Spiralia</taxon>
        <taxon>Lophotrochozoa</taxon>
        <taxon>Mollusca</taxon>
        <taxon>Bivalvia</taxon>
        <taxon>Autobranchia</taxon>
        <taxon>Heteroconchia</taxon>
        <taxon>Palaeoheterodonta</taxon>
        <taxon>Unionida</taxon>
        <taxon>Unionoidea</taxon>
        <taxon>Unionidae</taxon>
        <taxon>Ambleminae</taxon>
        <taxon>Lampsilini</taxon>
        <taxon>Potamilus</taxon>
    </lineage>
</organism>
<dbReference type="AlphaFoldDB" id="A0AAE0RMD1"/>
<reference evidence="3" key="1">
    <citation type="journal article" date="2021" name="Genome Biol. Evol.">
        <title>A High-Quality Reference Genome for a Parasitic Bivalve with Doubly Uniparental Inheritance (Bivalvia: Unionida).</title>
        <authorList>
            <person name="Smith C.H."/>
        </authorList>
    </citation>
    <scope>NUCLEOTIDE SEQUENCE</scope>
    <source>
        <strain evidence="3">CHS0354</strain>
    </source>
</reference>
<dbReference type="Gene3D" id="2.30.42.10">
    <property type="match status" value="4"/>
</dbReference>
<evidence type="ECO:0000256" key="1">
    <source>
        <dbReference type="SAM" id="MobiDB-lite"/>
    </source>
</evidence>
<reference evidence="3" key="3">
    <citation type="submission" date="2023-05" db="EMBL/GenBank/DDBJ databases">
        <authorList>
            <person name="Smith C.H."/>
        </authorList>
    </citation>
    <scope>NUCLEOTIDE SEQUENCE</scope>
    <source>
        <strain evidence="3">CHS0354</strain>
        <tissue evidence="3">Mantle</tissue>
    </source>
</reference>
<reference evidence="3" key="2">
    <citation type="journal article" date="2021" name="Genome Biol. Evol.">
        <title>Developing a high-quality reference genome for a parasitic bivalve with doubly uniparental inheritance (Bivalvia: Unionida).</title>
        <authorList>
            <person name="Smith C.H."/>
        </authorList>
    </citation>
    <scope>NUCLEOTIDE SEQUENCE</scope>
    <source>
        <strain evidence="3">CHS0354</strain>
        <tissue evidence="3">Mantle</tissue>
    </source>
</reference>
<feature type="domain" description="PDZ" evidence="2">
    <location>
        <begin position="620"/>
        <end position="693"/>
    </location>
</feature>
<dbReference type="EMBL" id="JAEAOA010001691">
    <property type="protein sequence ID" value="KAK3576112.1"/>
    <property type="molecule type" value="Genomic_DNA"/>
</dbReference>
<evidence type="ECO:0000313" key="4">
    <source>
        <dbReference type="Proteomes" id="UP001195483"/>
    </source>
</evidence>
<feature type="domain" description="PDZ" evidence="2">
    <location>
        <begin position="153"/>
        <end position="211"/>
    </location>
</feature>
<accession>A0AAE0RMD1</accession>
<dbReference type="Pfam" id="PF00595">
    <property type="entry name" value="PDZ"/>
    <property type="match status" value="3"/>
</dbReference>
<feature type="domain" description="PDZ" evidence="2">
    <location>
        <begin position="456"/>
        <end position="541"/>
    </location>
</feature>
<dbReference type="CDD" id="cd06759">
    <property type="entry name" value="PDZ3_PDZD2-PDZ1_hPro-IL-16-like"/>
    <property type="match status" value="1"/>
</dbReference>
<gene>
    <name evidence="3" type="ORF">CHS0354_028010</name>
</gene>
<evidence type="ECO:0000259" key="2">
    <source>
        <dbReference type="PROSITE" id="PS50106"/>
    </source>
</evidence>
<feature type="region of interest" description="Disordered" evidence="1">
    <location>
        <begin position="69"/>
        <end position="90"/>
    </location>
</feature>
<protein>
    <recommendedName>
        <fullName evidence="2">PDZ domain-containing protein</fullName>
    </recommendedName>
</protein>
<dbReference type="SMART" id="SM00228">
    <property type="entry name" value="PDZ"/>
    <property type="match status" value="4"/>
</dbReference>